<dbReference type="Pfam" id="PF00010">
    <property type="entry name" value="HLH"/>
    <property type="match status" value="1"/>
</dbReference>
<evidence type="ECO:0000313" key="5">
    <source>
        <dbReference type="EMBL" id="KAL2094453.1"/>
    </source>
</evidence>
<dbReference type="EMBL" id="JBHFQA010000008">
    <property type="protein sequence ID" value="KAL2094453.1"/>
    <property type="molecule type" value="Genomic_DNA"/>
</dbReference>
<dbReference type="InterPro" id="IPR011598">
    <property type="entry name" value="bHLH_dom"/>
</dbReference>
<proteinExistence type="predicted"/>
<keyword evidence="2" id="KW-0804">Transcription</keyword>
<evidence type="ECO:0000259" key="4">
    <source>
        <dbReference type="PROSITE" id="PS50888"/>
    </source>
</evidence>
<accession>A0ABD1K5S5</accession>
<sequence length="275" mass="29983">MDQLLLSGDESSDGSVNGHYASSDASAGSPGDPERSRAKPRSRPVRSKARRVAANVRERKRILDYNRAFNALRIALNHDLSGKRLSKISTLQRAINHISALSVFLSANPPTQTAEPYQPAASHGHAGSLYLEVEQGLLDTHLDPLANISWHQPLMHTIQPQTQTSLQRLPPEQHLYSVDSLRVQAPDACTPSPHLPCFSREPQLCSSGGDYVSMLGPLAGPVRYAATGDGCQSATWSLCGQSYVEPYTEPGSALPSSWQRNLLAEQTLQHYVPML</sequence>
<keyword evidence="6" id="KW-1185">Reference proteome</keyword>
<name>A0ABD1K5S5_9TELE</name>
<dbReference type="CDD" id="cd18912">
    <property type="entry name" value="bHLH_TS_bHLHa9"/>
    <property type="match status" value="1"/>
</dbReference>
<organism evidence="5 6">
    <name type="scientific">Coilia grayii</name>
    <name type="common">Gray's grenadier anchovy</name>
    <dbReference type="NCBI Taxonomy" id="363190"/>
    <lineage>
        <taxon>Eukaryota</taxon>
        <taxon>Metazoa</taxon>
        <taxon>Chordata</taxon>
        <taxon>Craniata</taxon>
        <taxon>Vertebrata</taxon>
        <taxon>Euteleostomi</taxon>
        <taxon>Actinopterygii</taxon>
        <taxon>Neopterygii</taxon>
        <taxon>Teleostei</taxon>
        <taxon>Clupei</taxon>
        <taxon>Clupeiformes</taxon>
        <taxon>Clupeoidei</taxon>
        <taxon>Engraulidae</taxon>
        <taxon>Coilinae</taxon>
        <taxon>Coilia</taxon>
    </lineage>
</organism>
<feature type="compositionally biased region" description="Low complexity" evidence="3">
    <location>
        <begin position="1"/>
        <end position="31"/>
    </location>
</feature>
<feature type="region of interest" description="Disordered" evidence="3">
    <location>
        <begin position="1"/>
        <end position="53"/>
    </location>
</feature>
<reference evidence="5 6" key="1">
    <citation type="submission" date="2024-09" db="EMBL/GenBank/DDBJ databases">
        <title>A chromosome-level genome assembly of Gray's grenadier anchovy, Coilia grayii.</title>
        <authorList>
            <person name="Fu Z."/>
        </authorList>
    </citation>
    <scope>NUCLEOTIDE SEQUENCE [LARGE SCALE GENOMIC DNA]</scope>
    <source>
        <strain evidence="5">G4</strain>
        <tissue evidence="5">Muscle</tissue>
    </source>
</reference>
<dbReference type="PROSITE" id="PS50888">
    <property type="entry name" value="BHLH"/>
    <property type="match status" value="1"/>
</dbReference>
<dbReference type="SMART" id="SM00353">
    <property type="entry name" value="HLH"/>
    <property type="match status" value="1"/>
</dbReference>
<comment type="caution">
    <text evidence="5">The sequence shown here is derived from an EMBL/GenBank/DDBJ whole genome shotgun (WGS) entry which is preliminary data.</text>
</comment>
<keyword evidence="1" id="KW-0805">Transcription regulation</keyword>
<dbReference type="PANTHER" id="PTHR19290">
    <property type="entry name" value="BASIC HELIX-LOOP-HELIX PROTEIN NEUROGENIN-RELATED"/>
    <property type="match status" value="1"/>
</dbReference>
<evidence type="ECO:0000256" key="2">
    <source>
        <dbReference type="ARBA" id="ARBA00023163"/>
    </source>
</evidence>
<dbReference type="AlphaFoldDB" id="A0ABD1K5S5"/>
<feature type="domain" description="BHLH" evidence="4">
    <location>
        <begin position="49"/>
        <end position="101"/>
    </location>
</feature>
<evidence type="ECO:0000256" key="3">
    <source>
        <dbReference type="SAM" id="MobiDB-lite"/>
    </source>
</evidence>
<dbReference type="InterPro" id="IPR036638">
    <property type="entry name" value="HLH_DNA-bd_sf"/>
</dbReference>
<dbReference type="Proteomes" id="UP001591681">
    <property type="component" value="Unassembled WGS sequence"/>
</dbReference>
<gene>
    <name evidence="5" type="ORF">ACEWY4_009172</name>
</gene>
<evidence type="ECO:0000256" key="1">
    <source>
        <dbReference type="ARBA" id="ARBA00023015"/>
    </source>
</evidence>
<protein>
    <recommendedName>
        <fullName evidence="4">BHLH domain-containing protein</fullName>
    </recommendedName>
</protein>
<dbReference type="InterPro" id="IPR050359">
    <property type="entry name" value="bHLH_transcription_factors"/>
</dbReference>
<evidence type="ECO:0000313" key="6">
    <source>
        <dbReference type="Proteomes" id="UP001591681"/>
    </source>
</evidence>
<feature type="compositionally biased region" description="Basic residues" evidence="3">
    <location>
        <begin position="38"/>
        <end position="51"/>
    </location>
</feature>
<dbReference type="SUPFAM" id="SSF47459">
    <property type="entry name" value="HLH, helix-loop-helix DNA-binding domain"/>
    <property type="match status" value="1"/>
</dbReference>
<dbReference type="Gene3D" id="4.10.280.10">
    <property type="entry name" value="Helix-loop-helix DNA-binding domain"/>
    <property type="match status" value="1"/>
</dbReference>